<feature type="transmembrane region" description="Helical" evidence="9">
    <location>
        <begin position="355"/>
        <end position="388"/>
    </location>
</feature>
<dbReference type="EMBL" id="JBHSHC010000033">
    <property type="protein sequence ID" value="MFC4766902.1"/>
    <property type="molecule type" value="Genomic_DNA"/>
</dbReference>
<feature type="transmembrane region" description="Helical" evidence="9">
    <location>
        <begin position="312"/>
        <end position="335"/>
    </location>
</feature>
<keyword evidence="5 8" id="KW-0812">Transmembrane</keyword>
<reference evidence="11" key="1">
    <citation type="journal article" date="2019" name="Int. J. Syst. Evol. Microbiol.">
        <title>The Global Catalogue of Microorganisms (GCM) 10K type strain sequencing project: providing services to taxonomists for standard genome sequencing and annotation.</title>
        <authorList>
            <consortium name="The Broad Institute Genomics Platform"/>
            <consortium name="The Broad Institute Genome Sequencing Center for Infectious Disease"/>
            <person name="Wu L."/>
            <person name="Ma J."/>
        </authorList>
    </citation>
    <scope>NUCLEOTIDE SEQUENCE [LARGE SCALE GENOMIC DNA]</scope>
    <source>
        <strain evidence="11">WYCCWR 12678</strain>
    </source>
</reference>
<evidence type="ECO:0000256" key="5">
    <source>
        <dbReference type="ARBA" id="ARBA00022692"/>
    </source>
</evidence>
<evidence type="ECO:0000256" key="8">
    <source>
        <dbReference type="PIRNR" id="PIRNR005353"/>
    </source>
</evidence>
<evidence type="ECO:0000313" key="11">
    <source>
        <dbReference type="Proteomes" id="UP001596002"/>
    </source>
</evidence>
<evidence type="ECO:0000256" key="9">
    <source>
        <dbReference type="SAM" id="Phobius"/>
    </source>
</evidence>
<proteinExistence type="inferred from homology"/>
<dbReference type="Pfam" id="PF00860">
    <property type="entry name" value="Xan_ur_permease"/>
    <property type="match status" value="2"/>
</dbReference>
<dbReference type="RefSeq" id="WP_380024828.1">
    <property type="nucleotide sequence ID" value="NZ_JBHSHC010000033.1"/>
</dbReference>
<feature type="transmembrane region" description="Helical" evidence="9">
    <location>
        <begin position="199"/>
        <end position="216"/>
    </location>
</feature>
<organism evidence="10 11">
    <name type="scientific">Effusibacillus consociatus</name>
    <dbReference type="NCBI Taxonomy" id="1117041"/>
    <lineage>
        <taxon>Bacteria</taxon>
        <taxon>Bacillati</taxon>
        <taxon>Bacillota</taxon>
        <taxon>Bacilli</taxon>
        <taxon>Bacillales</taxon>
        <taxon>Alicyclobacillaceae</taxon>
        <taxon>Effusibacillus</taxon>
    </lineage>
</organism>
<protein>
    <submittedName>
        <fullName evidence="10">NCS2 family permease</fullName>
    </submittedName>
</protein>
<keyword evidence="11" id="KW-1185">Reference proteome</keyword>
<feature type="transmembrane region" description="Helical" evidence="9">
    <location>
        <begin position="48"/>
        <end position="74"/>
    </location>
</feature>
<feature type="transmembrane region" description="Helical" evidence="9">
    <location>
        <begin position="447"/>
        <end position="465"/>
    </location>
</feature>
<feature type="transmembrane region" description="Helical" evidence="9">
    <location>
        <begin position="134"/>
        <end position="154"/>
    </location>
</feature>
<dbReference type="PIRSF" id="PIRSF005353">
    <property type="entry name" value="PbuG"/>
    <property type="match status" value="1"/>
</dbReference>
<feature type="transmembrane region" description="Helical" evidence="9">
    <location>
        <begin position="18"/>
        <end position="41"/>
    </location>
</feature>
<feature type="transmembrane region" description="Helical" evidence="9">
    <location>
        <begin position="223"/>
        <end position="243"/>
    </location>
</feature>
<name>A0ABV9Q2L6_9BACL</name>
<feature type="transmembrane region" description="Helical" evidence="9">
    <location>
        <begin position="94"/>
        <end position="114"/>
    </location>
</feature>
<dbReference type="Proteomes" id="UP001596002">
    <property type="component" value="Unassembled WGS sequence"/>
</dbReference>
<evidence type="ECO:0000256" key="2">
    <source>
        <dbReference type="ARBA" id="ARBA00005697"/>
    </source>
</evidence>
<dbReference type="InterPro" id="IPR026033">
    <property type="entry name" value="Azg-like_bact_archaea"/>
</dbReference>
<evidence type="ECO:0000256" key="1">
    <source>
        <dbReference type="ARBA" id="ARBA00004651"/>
    </source>
</evidence>
<keyword evidence="6 8" id="KW-1133">Transmembrane helix</keyword>
<evidence type="ECO:0000256" key="3">
    <source>
        <dbReference type="ARBA" id="ARBA00022448"/>
    </source>
</evidence>
<keyword evidence="3 8" id="KW-0813">Transport</keyword>
<evidence type="ECO:0000313" key="10">
    <source>
        <dbReference type="EMBL" id="MFC4766902.1"/>
    </source>
</evidence>
<keyword evidence="4 8" id="KW-1003">Cell membrane</keyword>
<comment type="similarity">
    <text evidence="2 8">Belongs to the nucleobase:cation symporter-2 (NCS2) (TC 2.A.40) family. Azg-like subfamily.</text>
</comment>
<accession>A0ABV9Q2L6</accession>
<dbReference type="InterPro" id="IPR006043">
    <property type="entry name" value="NCS2"/>
</dbReference>
<dbReference type="PANTHER" id="PTHR43337:SF1">
    <property type="entry name" value="XANTHINE_URACIL PERMEASE C887.17-RELATED"/>
    <property type="match status" value="1"/>
</dbReference>
<dbReference type="PANTHER" id="PTHR43337">
    <property type="entry name" value="XANTHINE/URACIL PERMEASE C887.17-RELATED"/>
    <property type="match status" value="1"/>
</dbReference>
<comment type="subcellular location">
    <subcellularLocation>
        <location evidence="1 8">Cell membrane</location>
        <topology evidence="1 8">Multi-pass membrane protein</topology>
    </subcellularLocation>
</comment>
<feature type="transmembrane region" description="Helical" evidence="9">
    <location>
        <begin position="423"/>
        <end position="440"/>
    </location>
</feature>
<comment type="caution">
    <text evidence="10">The sequence shown here is derived from an EMBL/GenBank/DDBJ whole genome shotgun (WGS) entry which is preliminary data.</text>
</comment>
<sequence length="468" mass="49403">MERLFQLREYNTNVRTEIIAGFTTYVTMAYILFLNPAILAGTGMDKNAIFFATAVGAGLVTLAMGLFVNFPVALAPGMGLNAYFAVVAAQNTGIMTWQVALGAVFLSGIIFIILTITKVRQILVEAVPDSLKHAITVGIGLFITIIGLKIGGLMNVQFLTNGGPSTGAIDKAVGGAPTPVNLLHFEWNLLLANFVHDKGALLCLIGLVLTALLVALRVQGALLFGIVLTALIGIPLGVTQTELFGKTPFLPDFSNLNVGELDISGALAVGLFEVILVFTFVELFDTFGTLVGTAGKTGLLDRPDGQKKLGRAMLVDAGGVSLGALLGTSTITAYVESASGIAAGGRTGLTSVTTGLLFLASLFVLAPFVAVIPTPAEAPALIIVGVLMMNAVKKIDFENMIYAIPAFLTIVLMPFTYSIANGISAGIVFFVLLALANNLVRKEKVKIHWMMWLLTVFILARYVFLGGE</sequence>
<feature type="transmembrane region" description="Helical" evidence="9">
    <location>
        <begin position="263"/>
        <end position="291"/>
    </location>
</feature>
<gene>
    <name evidence="10" type="ORF">ACFO8Q_05910</name>
</gene>
<feature type="transmembrane region" description="Helical" evidence="9">
    <location>
        <begin position="400"/>
        <end position="417"/>
    </location>
</feature>
<evidence type="ECO:0000256" key="4">
    <source>
        <dbReference type="ARBA" id="ARBA00022475"/>
    </source>
</evidence>
<evidence type="ECO:0000256" key="6">
    <source>
        <dbReference type="ARBA" id="ARBA00022989"/>
    </source>
</evidence>
<dbReference type="InterPro" id="IPR045018">
    <property type="entry name" value="Azg-like"/>
</dbReference>
<keyword evidence="7 8" id="KW-0472">Membrane</keyword>
<evidence type="ECO:0000256" key="7">
    <source>
        <dbReference type="ARBA" id="ARBA00023136"/>
    </source>
</evidence>